<name>A0A640WC57_9GAMM</name>
<dbReference type="Proteomes" id="UP000466024">
    <property type="component" value="Unassembled WGS sequence"/>
</dbReference>
<evidence type="ECO:0000256" key="1">
    <source>
        <dbReference type="SAM" id="MobiDB-lite"/>
    </source>
</evidence>
<gene>
    <name evidence="2" type="ORF">F0A16_14490</name>
</gene>
<dbReference type="AlphaFoldDB" id="A0A640WC57"/>
<comment type="caution">
    <text evidence="2">The sequence shown here is derived from an EMBL/GenBank/DDBJ whole genome shotgun (WGS) entry which is preliminary data.</text>
</comment>
<evidence type="ECO:0000313" key="3">
    <source>
        <dbReference type="Proteomes" id="UP000466024"/>
    </source>
</evidence>
<organism evidence="2 3">
    <name type="scientific">Salinicola corii</name>
    <dbReference type="NCBI Taxonomy" id="2606937"/>
    <lineage>
        <taxon>Bacteria</taxon>
        <taxon>Pseudomonadati</taxon>
        <taxon>Pseudomonadota</taxon>
        <taxon>Gammaproteobacteria</taxon>
        <taxon>Oceanospirillales</taxon>
        <taxon>Halomonadaceae</taxon>
        <taxon>Salinicola</taxon>
    </lineage>
</organism>
<dbReference type="EMBL" id="VTPX01000008">
    <property type="protein sequence ID" value="KAA0017208.1"/>
    <property type="molecule type" value="Genomic_DNA"/>
</dbReference>
<protein>
    <submittedName>
        <fullName evidence="2">Host attachment protein</fullName>
    </submittedName>
</protein>
<keyword evidence="3" id="KW-1185">Reference proteome</keyword>
<reference evidence="2 3" key="1">
    <citation type="submission" date="2019-08" db="EMBL/GenBank/DDBJ databases">
        <title>Bioinformatics analysis of the strain L3 and L5.</title>
        <authorList>
            <person name="Li X."/>
        </authorList>
    </citation>
    <scope>NUCLEOTIDE SEQUENCE [LARGE SCALE GENOMIC DNA]</scope>
    <source>
        <strain evidence="2 3">L3</strain>
    </source>
</reference>
<sequence>MDKIFVVAADASRARVFAREARVLREIETLTHPESRMHTGDLRTGGEGSATSGASQRQTGNDDATSEKQAMFFAKEVAGYLRNARTQGKADKFVLIAAPQFLGQLRDKLDKPTLDCVIQTLDKDLSKASEEEIAGKLD</sequence>
<feature type="region of interest" description="Disordered" evidence="1">
    <location>
        <begin position="29"/>
        <end position="67"/>
    </location>
</feature>
<dbReference type="RefSeq" id="WP_149436116.1">
    <property type="nucleotide sequence ID" value="NZ_VTPX01000008.1"/>
</dbReference>
<feature type="compositionally biased region" description="Basic and acidic residues" evidence="1">
    <location>
        <begin position="29"/>
        <end position="41"/>
    </location>
</feature>
<proteinExistence type="predicted"/>
<accession>A0A640WC57</accession>
<dbReference type="InterPro" id="IPR041374">
    <property type="entry name" value="BaeRF_family12"/>
</dbReference>
<evidence type="ECO:0000313" key="2">
    <source>
        <dbReference type="EMBL" id="KAA0017208.1"/>
    </source>
</evidence>
<dbReference type="Pfam" id="PF18856">
    <property type="entry name" value="baeRF_family12"/>
    <property type="match status" value="1"/>
</dbReference>